<evidence type="ECO:0000313" key="2">
    <source>
        <dbReference type="Proteomes" id="UP001166291"/>
    </source>
</evidence>
<dbReference type="EMBL" id="JAHWDQ010000001">
    <property type="protein sequence ID" value="MBW2939397.1"/>
    <property type="molecule type" value="Genomic_DNA"/>
</dbReference>
<keyword evidence="2" id="KW-1185">Reference proteome</keyword>
<sequence length="119" mass="13423">MEKRLAWCLLPENERTQIDKILANQGSNDSILQRIILSSCEPQQNAEKSQELIQSVNSQLLSEAEHSLLMLIDADNKSTLQLQKDRDVFKEKLRQTIDGISDIETQINNDATSPSGSQQ</sequence>
<protein>
    <submittedName>
        <fullName evidence="1">Uncharacterized protein</fullName>
    </submittedName>
</protein>
<accession>A0ABS6VM55</accession>
<dbReference type="RefSeq" id="WP_219041657.1">
    <property type="nucleotide sequence ID" value="NZ_JAHWDQ010000001.1"/>
</dbReference>
<dbReference type="Proteomes" id="UP001166291">
    <property type="component" value="Unassembled WGS sequence"/>
</dbReference>
<evidence type="ECO:0000313" key="1">
    <source>
        <dbReference type="EMBL" id="MBW2939397.1"/>
    </source>
</evidence>
<name>A0ABS6VM55_9GAMM</name>
<proteinExistence type="predicted"/>
<organism evidence="1 2">
    <name type="scientific">Zhongshania aquimaris</name>
    <dbReference type="NCBI Taxonomy" id="2857107"/>
    <lineage>
        <taxon>Bacteria</taxon>
        <taxon>Pseudomonadati</taxon>
        <taxon>Pseudomonadota</taxon>
        <taxon>Gammaproteobacteria</taxon>
        <taxon>Cellvibrionales</taxon>
        <taxon>Spongiibacteraceae</taxon>
        <taxon>Zhongshania</taxon>
    </lineage>
</organism>
<reference evidence="1" key="1">
    <citation type="submission" date="2021-07" db="EMBL/GenBank/DDBJ databases">
        <title>Zhongshania sp. CAU 1632 isolated from seawater.</title>
        <authorList>
            <person name="Kim W."/>
        </authorList>
    </citation>
    <scope>NUCLEOTIDE SEQUENCE</scope>
    <source>
        <strain evidence="1">CAU 1632</strain>
    </source>
</reference>
<gene>
    <name evidence="1" type="ORF">KXJ70_01315</name>
</gene>
<comment type="caution">
    <text evidence="1">The sequence shown here is derived from an EMBL/GenBank/DDBJ whole genome shotgun (WGS) entry which is preliminary data.</text>
</comment>